<feature type="disulfide bond" evidence="16">
    <location>
        <begin position="443"/>
        <end position="466"/>
    </location>
</feature>
<keyword evidence="12 15" id="KW-0675">Receptor</keyword>
<dbReference type="PANTHER" id="PTHR24365:SF422">
    <property type="entry name" value="TOLL-LIKE RECEPTOR 6"/>
    <property type="match status" value="1"/>
</dbReference>
<dbReference type="FunFam" id="3.80.10.10:FF:000046">
    <property type="entry name" value="Toll-like receptor 2"/>
    <property type="match status" value="1"/>
</dbReference>
<dbReference type="InterPro" id="IPR003591">
    <property type="entry name" value="Leu-rich_rpt_typical-subtyp"/>
</dbReference>
<keyword evidence="5 17" id="KW-0812">Transmembrane</keyword>
<evidence type="ECO:0000256" key="9">
    <source>
        <dbReference type="ARBA" id="ARBA00022989"/>
    </source>
</evidence>
<evidence type="ECO:0000256" key="3">
    <source>
        <dbReference type="ARBA" id="ARBA00022588"/>
    </source>
</evidence>
<evidence type="ECO:0000256" key="8">
    <source>
        <dbReference type="ARBA" id="ARBA00022859"/>
    </source>
</evidence>
<evidence type="ECO:0000256" key="12">
    <source>
        <dbReference type="ARBA" id="ARBA00023170"/>
    </source>
</evidence>
<evidence type="ECO:0000256" key="10">
    <source>
        <dbReference type="ARBA" id="ARBA00023027"/>
    </source>
</evidence>
<dbReference type="GO" id="GO:0006954">
    <property type="term" value="P:inflammatory response"/>
    <property type="evidence" value="ECO:0007669"/>
    <property type="project" value="UniProtKB-UniRule"/>
</dbReference>
<keyword evidence="3 15" id="KW-0399">Innate immunity</keyword>
<dbReference type="GO" id="GO:0004888">
    <property type="term" value="F:transmembrane signaling receptor activity"/>
    <property type="evidence" value="ECO:0007669"/>
    <property type="project" value="InterPro"/>
</dbReference>
<dbReference type="InterPro" id="IPR000483">
    <property type="entry name" value="Cys-rich_flank_reg_C"/>
</dbReference>
<evidence type="ECO:0000256" key="7">
    <source>
        <dbReference type="ARBA" id="ARBA00022737"/>
    </source>
</evidence>
<comment type="subcellular location">
    <subcellularLocation>
        <location evidence="1">Membrane</location>
        <topology evidence="1">Single-pass type I membrane protein</topology>
    </subcellularLocation>
</comment>
<dbReference type="Proteomes" id="UP001221898">
    <property type="component" value="Unassembled WGS sequence"/>
</dbReference>
<evidence type="ECO:0000256" key="16">
    <source>
        <dbReference type="PIRSR" id="PIRSR037595-2"/>
    </source>
</evidence>
<evidence type="ECO:0000256" key="11">
    <source>
        <dbReference type="ARBA" id="ARBA00023136"/>
    </source>
</evidence>
<evidence type="ECO:0000256" key="5">
    <source>
        <dbReference type="ARBA" id="ARBA00022692"/>
    </source>
</evidence>
<feature type="transmembrane region" description="Helical" evidence="17">
    <location>
        <begin position="602"/>
        <end position="624"/>
    </location>
</feature>
<keyword evidence="9 17" id="KW-1133">Transmembrane helix</keyword>
<dbReference type="FunFam" id="3.40.50.10140:FF:000001">
    <property type="entry name" value="Toll-like receptor 2"/>
    <property type="match status" value="1"/>
</dbReference>
<comment type="similarity">
    <text evidence="2 15">Belongs to the Toll-like receptor family.</text>
</comment>
<dbReference type="PRINTS" id="PR00019">
    <property type="entry name" value="LEURICHRPT"/>
</dbReference>
<keyword evidence="20" id="KW-1185">Reference proteome</keyword>
<organism evidence="19 20">
    <name type="scientific">Aldrovandia affinis</name>
    <dbReference type="NCBI Taxonomy" id="143900"/>
    <lineage>
        <taxon>Eukaryota</taxon>
        <taxon>Metazoa</taxon>
        <taxon>Chordata</taxon>
        <taxon>Craniata</taxon>
        <taxon>Vertebrata</taxon>
        <taxon>Euteleostomi</taxon>
        <taxon>Actinopterygii</taxon>
        <taxon>Neopterygii</taxon>
        <taxon>Teleostei</taxon>
        <taxon>Notacanthiformes</taxon>
        <taxon>Halosauridae</taxon>
        <taxon>Aldrovandia</taxon>
    </lineage>
</organism>
<keyword evidence="7" id="KW-0677">Repeat</keyword>
<keyword evidence="16" id="KW-1015">Disulfide bond</keyword>
<keyword evidence="8 15" id="KW-0391">Immunity</keyword>
<keyword evidence="14 15" id="KW-0395">Inflammatory response</keyword>
<dbReference type="GO" id="GO:0002224">
    <property type="term" value="P:toll-like receptor signaling pathway"/>
    <property type="evidence" value="ECO:0007669"/>
    <property type="project" value="InterPro"/>
</dbReference>
<dbReference type="SUPFAM" id="SSF52200">
    <property type="entry name" value="Toll/Interleukin receptor TIR domain"/>
    <property type="match status" value="1"/>
</dbReference>
<accession>A0AAD7RJ32</accession>
<keyword evidence="10" id="KW-0520">NAD</keyword>
<proteinExistence type="inferred from homology"/>
<feature type="domain" description="TIR" evidence="18">
    <location>
        <begin position="659"/>
        <end position="801"/>
    </location>
</feature>
<evidence type="ECO:0000256" key="1">
    <source>
        <dbReference type="ARBA" id="ARBA00004479"/>
    </source>
</evidence>
<dbReference type="PROSITE" id="PS50104">
    <property type="entry name" value="TIR"/>
    <property type="match status" value="1"/>
</dbReference>
<evidence type="ECO:0000259" key="18">
    <source>
        <dbReference type="PROSITE" id="PS50104"/>
    </source>
</evidence>
<dbReference type="SMART" id="SM00082">
    <property type="entry name" value="LRRCT"/>
    <property type="match status" value="1"/>
</dbReference>
<evidence type="ECO:0000256" key="2">
    <source>
        <dbReference type="ARBA" id="ARBA00009634"/>
    </source>
</evidence>
<keyword evidence="6" id="KW-0732">Signal</keyword>
<evidence type="ECO:0000256" key="6">
    <source>
        <dbReference type="ARBA" id="ARBA00022729"/>
    </source>
</evidence>
<dbReference type="Gene3D" id="3.40.50.10140">
    <property type="entry name" value="Toll/interleukin-1 receptor homology (TIR) domain"/>
    <property type="match status" value="1"/>
</dbReference>
<dbReference type="PIRSF" id="PIRSF037595">
    <property type="entry name" value="Toll-like_receptor"/>
    <property type="match status" value="1"/>
</dbReference>
<evidence type="ECO:0000256" key="4">
    <source>
        <dbReference type="ARBA" id="ARBA00022614"/>
    </source>
</evidence>
<sequence>MRKPKGGHHHQQMTGSSVKKAAQSVMKTMELILWTAFVSMAQNTLALDMQRIIKDLSFQNLTSVPKGLSSSIEALDLSCNRIQRLAQDDFSAMLNLRFLNVSWNVLEEINPYAFMSTSHLEYLDLSHNKLGNLSRQDYLLFTPKLQFLDLTFNSFSMMTLGDAFSSLKQLQNLGLSAEAIKSEDFRSITDVQLQNLFLQLENLTTYENGSLQSIRSERVCIVVSNSATDEALIADTLSAFNKVELAAINGSQRYLTKFLSLNTSIKATHLYLTNIEMSWLEITNLFNVILQSSIKHLTVYIVTITGHISAQRLNPDSHLQSFNIKKVAVTNFFFFQGDLYHFIINMRVESLTVADTSIIHMTCPDNPSPIKVMDFSNNAFSESVFSTGGTECNKLRELNTLILKGNHVKKLQELSRRLQSMTSLQRLDVSFNLLAYKEEFGECHWPSSIVHMNLSSNNLDKSVFSCLPINTETLDLQNNEIDALPDHILRLDSLTELNLSSNRLLDIPSCHGFTNLQVFLLSDNSIHAPSMSFVDSCPRLREMDVGRNPFMCTCALREFAGLQRRHSIKLLRWPRAYSCRYPEVWSGRLLRDFHLPATSCNAGILAAAMLCPAVVIAVVTVALCKKLDLPWYMRMTWQWTRAKHRGRHPARHPENLQGIHFHAFVSYSQHDADWVKGHLLPSLEESQTLRICQHERNFIPGKTIVENIVRCVERSYRCIFVLSGHFVRSEWCHYELYFAHHQRLLRGSDSVILILLEPLPQYLIPSKFYQLKAMMARRTYLEWPQDNKKRKLFWAHLRAALQAPLPAAPEQTLLP</sequence>
<dbReference type="SMART" id="SM00369">
    <property type="entry name" value="LRR_TYP"/>
    <property type="match status" value="7"/>
</dbReference>
<keyword evidence="13" id="KW-0325">Glycoprotein</keyword>
<dbReference type="EMBL" id="JAINUG010000257">
    <property type="protein sequence ID" value="KAJ8385156.1"/>
    <property type="molecule type" value="Genomic_DNA"/>
</dbReference>
<dbReference type="PRINTS" id="PR01537">
    <property type="entry name" value="INTRLKN1R1F"/>
</dbReference>
<evidence type="ECO:0000313" key="20">
    <source>
        <dbReference type="Proteomes" id="UP001221898"/>
    </source>
</evidence>
<dbReference type="GO" id="GO:0045087">
    <property type="term" value="P:innate immune response"/>
    <property type="evidence" value="ECO:0007669"/>
    <property type="project" value="UniProtKB-UniRule"/>
</dbReference>
<dbReference type="Pfam" id="PF13855">
    <property type="entry name" value="LRR_8"/>
    <property type="match status" value="2"/>
</dbReference>
<evidence type="ECO:0000256" key="15">
    <source>
        <dbReference type="PIRNR" id="PIRNR037595"/>
    </source>
</evidence>
<comment type="caution">
    <text evidence="19">The sequence shown here is derived from an EMBL/GenBank/DDBJ whole genome shotgun (WGS) entry which is preliminary data.</text>
</comment>
<keyword evidence="11 17" id="KW-0472">Membrane</keyword>
<evidence type="ECO:0000313" key="19">
    <source>
        <dbReference type="EMBL" id="KAJ8385156.1"/>
    </source>
</evidence>
<evidence type="ECO:0000256" key="14">
    <source>
        <dbReference type="ARBA" id="ARBA00023198"/>
    </source>
</evidence>
<dbReference type="SUPFAM" id="SSF52058">
    <property type="entry name" value="L domain-like"/>
    <property type="match status" value="2"/>
</dbReference>
<dbReference type="InterPro" id="IPR000157">
    <property type="entry name" value="TIR_dom"/>
</dbReference>
<evidence type="ECO:0000256" key="17">
    <source>
        <dbReference type="SAM" id="Phobius"/>
    </source>
</evidence>
<dbReference type="GO" id="GO:0005886">
    <property type="term" value="C:plasma membrane"/>
    <property type="evidence" value="ECO:0007669"/>
    <property type="project" value="TreeGrafter"/>
</dbReference>
<dbReference type="AlphaFoldDB" id="A0AAD7RJ32"/>
<dbReference type="PROSITE" id="PS51450">
    <property type="entry name" value="LRR"/>
    <property type="match status" value="3"/>
</dbReference>
<dbReference type="SMART" id="SM00255">
    <property type="entry name" value="TIR"/>
    <property type="match status" value="1"/>
</dbReference>
<dbReference type="Pfam" id="PF01582">
    <property type="entry name" value="TIR"/>
    <property type="match status" value="1"/>
</dbReference>
<dbReference type="InterPro" id="IPR001611">
    <property type="entry name" value="Leu-rich_rpt"/>
</dbReference>
<gene>
    <name evidence="19" type="ORF">AAFF_G00192070</name>
</gene>
<dbReference type="Gene3D" id="3.80.10.10">
    <property type="entry name" value="Ribonuclease Inhibitor"/>
    <property type="match status" value="1"/>
</dbReference>
<dbReference type="InterPro" id="IPR017241">
    <property type="entry name" value="Toll-like_receptor"/>
</dbReference>
<evidence type="ECO:0000256" key="13">
    <source>
        <dbReference type="ARBA" id="ARBA00023180"/>
    </source>
</evidence>
<dbReference type="InterPro" id="IPR032675">
    <property type="entry name" value="LRR_dom_sf"/>
</dbReference>
<protein>
    <recommendedName>
        <fullName evidence="18">TIR domain-containing protein</fullName>
    </recommendedName>
</protein>
<dbReference type="InterPro" id="IPR035897">
    <property type="entry name" value="Toll_tir_struct_dom_sf"/>
</dbReference>
<reference evidence="19" key="1">
    <citation type="journal article" date="2023" name="Science">
        <title>Genome structures resolve the early diversification of teleost fishes.</title>
        <authorList>
            <person name="Parey E."/>
            <person name="Louis A."/>
            <person name="Montfort J."/>
            <person name="Bouchez O."/>
            <person name="Roques C."/>
            <person name="Iampietro C."/>
            <person name="Lluch J."/>
            <person name="Castinel A."/>
            <person name="Donnadieu C."/>
            <person name="Desvignes T."/>
            <person name="Floi Bucao C."/>
            <person name="Jouanno E."/>
            <person name="Wen M."/>
            <person name="Mejri S."/>
            <person name="Dirks R."/>
            <person name="Jansen H."/>
            <person name="Henkel C."/>
            <person name="Chen W.J."/>
            <person name="Zahm M."/>
            <person name="Cabau C."/>
            <person name="Klopp C."/>
            <person name="Thompson A.W."/>
            <person name="Robinson-Rechavi M."/>
            <person name="Braasch I."/>
            <person name="Lecointre G."/>
            <person name="Bobe J."/>
            <person name="Postlethwait J.H."/>
            <person name="Berthelot C."/>
            <person name="Roest Crollius H."/>
            <person name="Guiguen Y."/>
        </authorList>
    </citation>
    <scope>NUCLEOTIDE SEQUENCE</scope>
    <source>
        <strain evidence="19">NC1722</strain>
    </source>
</reference>
<name>A0AAD7RJ32_9TELE</name>
<dbReference type="PANTHER" id="PTHR24365">
    <property type="entry name" value="TOLL-LIKE RECEPTOR"/>
    <property type="match status" value="1"/>
</dbReference>
<keyword evidence="4" id="KW-0433">Leucine-rich repeat</keyword>